<dbReference type="EMBL" id="CM039431">
    <property type="protein sequence ID" value="KAI4336153.1"/>
    <property type="molecule type" value="Genomic_DNA"/>
</dbReference>
<comment type="caution">
    <text evidence="1">The sequence shown here is derived from an EMBL/GenBank/DDBJ whole genome shotgun (WGS) entry which is preliminary data.</text>
</comment>
<protein>
    <submittedName>
        <fullName evidence="1">Uncharacterized protein</fullName>
    </submittedName>
</protein>
<gene>
    <name evidence="1" type="ORF">L6164_014718</name>
</gene>
<evidence type="ECO:0000313" key="2">
    <source>
        <dbReference type="Proteomes" id="UP000828941"/>
    </source>
</evidence>
<evidence type="ECO:0000313" key="1">
    <source>
        <dbReference type="EMBL" id="KAI4336153.1"/>
    </source>
</evidence>
<proteinExistence type="predicted"/>
<name>A0ACB9NJG0_BAUVA</name>
<keyword evidence="2" id="KW-1185">Reference proteome</keyword>
<organism evidence="1 2">
    <name type="scientific">Bauhinia variegata</name>
    <name type="common">Purple orchid tree</name>
    <name type="synonym">Phanera variegata</name>
    <dbReference type="NCBI Taxonomy" id="167791"/>
    <lineage>
        <taxon>Eukaryota</taxon>
        <taxon>Viridiplantae</taxon>
        <taxon>Streptophyta</taxon>
        <taxon>Embryophyta</taxon>
        <taxon>Tracheophyta</taxon>
        <taxon>Spermatophyta</taxon>
        <taxon>Magnoliopsida</taxon>
        <taxon>eudicotyledons</taxon>
        <taxon>Gunneridae</taxon>
        <taxon>Pentapetalae</taxon>
        <taxon>rosids</taxon>
        <taxon>fabids</taxon>
        <taxon>Fabales</taxon>
        <taxon>Fabaceae</taxon>
        <taxon>Cercidoideae</taxon>
        <taxon>Cercideae</taxon>
        <taxon>Bauhiniinae</taxon>
        <taxon>Bauhinia</taxon>
    </lineage>
</organism>
<accession>A0ACB9NJG0</accession>
<reference evidence="1 2" key="1">
    <citation type="journal article" date="2022" name="DNA Res.">
        <title>Chromosomal-level genome assembly of the orchid tree Bauhinia variegata (Leguminosae; Cercidoideae) supports the allotetraploid origin hypothesis of Bauhinia.</title>
        <authorList>
            <person name="Zhong Y."/>
            <person name="Chen Y."/>
            <person name="Zheng D."/>
            <person name="Pang J."/>
            <person name="Liu Y."/>
            <person name="Luo S."/>
            <person name="Meng S."/>
            <person name="Qian L."/>
            <person name="Wei D."/>
            <person name="Dai S."/>
            <person name="Zhou R."/>
        </authorList>
    </citation>
    <scope>NUCLEOTIDE SEQUENCE [LARGE SCALE GENOMIC DNA]</scope>
    <source>
        <strain evidence="1">BV-YZ2020</strain>
    </source>
</reference>
<sequence>MHLQDNYLRANMREELPLGVPSSQDFLQDFDNQFQFPVNGYSLYPAFGVQTQSFDPYHSFNYGCSSSDFDAYECKPFSGNNGSGHAQVMDNFQYGSYGFNIFQKNNHQVDTMDGSQSCVPFNYQEIIKPVNFVIPDEVSCISSSANYHRKVGLNKNDKASAIARRTHKFRNKSSMVKGQWTVDEDRLLIQLVDQYGLRKWSHIAQMLPGRIGKQCRERWHNHLRPDIKKDTWTDEEDKILIQAHSEIGNKWAEIAKRLAGRTENSIKNHWNATKRRQYSKRKCRSKNSRSSLLQEYIKSLNLDQIPPAGYMKKSSAKAITSKAAAATQPQNIAHQFYPNDRLVPNYDFNEVPDFCFDENFFREGCNIDSLLDDMPCAPTIDHEKDFEGPKLPLVNVDEHHFENKDPCGTHSGW</sequence>
<dbReference type="Proteomes" id="UP000828941">
    <property type="component" value="Chromosome 6"/>
</dbReference>